<accession>A0A133P178</accession>
<name>A0A133P178_GARVA</name>
<proteinExistence type="predicted"/>
<dbReference type="EMBL" id="LRQB01000014">
    <property type="protein sequence ID" value="KXA22318.1"/>
    <property type="molecule type" value="Genomic_DNA"/>
</dbReference>
<reference evidence="1 2" key="1">
    <citation type="submission" date="2016-01" db="EMBL/GenBank/DDBJ databases">
        <authorList>
            <person name="Oliw E.H."/>
        </authorList>
    </citation>
    <scope>NUCLEOTIDE SEQUENCE [LARGE SCALE GENOMIC DNA]</scope>
    <source>
        <strain evidence="1 2">PSS_7772B</strain>
    </source>
</reference>
<organism evidence="1 2">
    <name type="scientific">Gardnerella vaginalis</name>
    <dbReference type="NCBI Taxonomy" id="2702"/>
    <lineage>
        <taxon>Bacteria</taxon>
        <taxon>Bacillati</taxon>
        <taxon>Actinomycetota</taxon>
        <taxon>Actinomycetes</taxon>
        <taxon>Bifidobacteriales</taxon>
        <taxon>Bifidobacteriaceae</taxon>
        <taxon>Gardnerella</taxon>
    </lineage>
</organism>
<comment type="caution">
    <text evidence="1">The sequence shown here is derived from an EMBL/GenBank/DDBJ whole genome shotgun (WGS) entry which is preliminary data.</text>
</comment>
<sequence length="53" mass="5809">MPTALTSVWALFINGAKNKYLLKFDSVEISRIVNLLHSITAERSTTICLSAAV</sequence>
<protein>
    <submittedName>
        <fullName evidence="1">Uncharacterized protein</fullName>
    </submittedName>
</protein>
<gene>
    <name evidence="1" type="ORF">HMPREF3208_00342</name>
</gene>
<dbReference type="Proteomes" id="UP000070687">
    <property type="component" value="Unassembled WGS sequence"/>
</dbReference>
<evidence type="ECO:0000313" key="2">
    <source>
        <dbReference type="Proteomes" id="UP000070687"/>
    </source>
</evidence>
<evidence type="ECO:0000313" key="1">
    <source>
        <dbReference type="EMBL" id="KXA22318.1"/>
    </source>
</evidence>
<dbReference type="PATRIC" id="fig|2702.100.peg.325"/>
<dbReference type="AlphaFoldDB" id="A0A133P178"/>